<evidence type="ECO:0000313" key="5">
    <source>
        <dbReference type="Proteomes" id="UP000572325"/>
    </source>
</evidence>
<gene>
    <name evidence="4" type="primary">Znf574_1</name>
    <name evidence="4" type="ORF">STEDEN_R15104</name>
</gene>
<keyword evidence="1" id="KW-0863">Zinc-finger</keyword>
<dbReference type="Proteomes" id="UP000572325">
    <property type="component" value="Unassembled WGS sequence"/>
</dbReference>
<dbReference type="InterPro" id="IPR013087">
    <property type="entry name" value="Znf_C2H2_type"/>
</dbReference>
<dbReference type="AlphaFoldDB" id="A0A7K9RY46"/>
<organism evidence="4 5">
    <name type="scientific">Sterrhoptilus dennistouni</name>
    <dbReference type="NCBI Taxonomy" id="2585820"/>
    <lineage>
        <taxon>Eukaryota</taxon>
        <taxon>Metazoa</taxon>
        <taxon>Chordata</taxon>
        <taxon>Craniata</taxon>
        <taxon>Vertebrata</taxon>
        <taxon>Euteleostomi</taxon>
        <taxon>Archelosauria</taxon>
        <taxon>Archosauria</taxon>
        <taxon>Dinosauria</taxon>
        <taxon>Saurischia</taxon>
        <taxon>Theropoda</taxon>
        <taxon>Coelurosauria</taxon>
        <taxon>Aves</taxon>
        <taxon>Neognathae</taxon>
        <taxon>Neoaves</taxon>
        <taxon>Telluraves</taxon>
        <taxon>Australaves</taxon>
        <taxon>Passeriformes</taxon>
        <taxon>Sylvioidea</taxon>
        <taxon>Zosteropidae</taxon>
        <taxon>Sterrhoptilus</taxon>
    </lineage>
</organism>
<reference evidence="4 5" key="1">
    <citation type="submission" date="2019-09" db="EMBL/GenBank/DDBJ databases">
        <title>Bird 10,000 Genomes (B10K) Project - Family phase.</title>
        <authorList>
            <person name="Zhang G."/>
        </authorList>
    </citation>
    <scope>NUCLEOTIDE SEQUENCE [LARGE SCALE GENOMIC DNA]</scope>
    <source>
        <strain evidence="4">B10K-DU-001-27</strain>
        <tissue evidence="4">Muscle</tissue>
    </source>
</reference>
<feature type="compositionally biased region" description="Low complexity" evidence="2">
    <location>
        <begin position="16"/>
        <end position="33"/>
    </location>
</feature>
<keyword evidence="1" id="KW-0479">Metal-binding</keyword>
<evidence type="ECO:0000313" key="4">
    <source>
        <dbReference type="EMBL" id="NXI28081.1"/>
    </source>
</evidence>
<feature type="non-terminal residue" evidence="4">
    <location>
        <position position="100"/>
    </location>
</feature>
<sequence length="100" mass="11157">LFQSQDLWLAHRQNHRNPQNSPQNSPQNLPPGQARVDLEHSYRKPEDEAEGEGGPGEAAPAEVPLQLLLYECGECLQLFQSPKDFLEHQVSHLAPSTPVP</sequence>
<name>A0A7K9RY46_9PASS</name>
<dbReference type="EMBL" id="VWZU01011389">
    <property type="protein sequence ID" value="NXI28081.1"/>
    <property type="molecule type" value="Genomic_DNA"/>
</dbReference>
<protein>
    <submittedName>
        <fullName evidence="4">ZN574 protein</fullName>
    </submittedName>
</protein>
<evidence type="ECO:0000256" key="2">
    <source>
        <dbReference type="SAM" id="MobiDB-lite"/>
    </source>
</evidence>
<dbReference type="PROSITE" id="PS50157">
    <property type="entry name" value="ZINC_FINGER_C2H2_2"/>
    <property type="match status" value="1"/>
</dbReference>
<accession>A0A7K9RY46</accession>
<feature type="region of interest" description="Disordered" evidence="2">
    <location>
        <begin position="11"/>
        <end position="60"/>
    </location>
</feature>
<keyword evidence="5" id="KW-1185">Reference proteome</keyword>
<proteinExistence type="predicted"/>
<evidence type="ECO:0000259" key="3">
    <source>
        <dbReference type="PROSITE" id="PS50157"/>
    </source>
</evidence>
<feature type="compositionally biased region" description="Basic and acidic residues" evidence="2">
    <location>
        <begin position="36"/>
        <end position="46"/>
    </location>
</feature>
<evidence type="ECO:0000256" key="1">
    <source>
        <dbReference type="PROSITE-ProRule" id="PRU00042"/>
    </source>
</evidence>
<dbReference type="GO" id="GO:0008270">
    <property type="term" value="F:zinc ion binding"/>
    <property type="evidence" value="ECO:0007669"/>
    <property type="project" value="UniProtKB-KW"/>
</dbReference>
<keyword evidence="1" id="KW-0862">Zinc</keyword>
<dbReference type="PROSITE" id="PS00028">
    <property type="entry name" value="ZINC_FINGER_C2H2_1"/>
    <property type="match status" value="1"/>
</dbReference>
<feature type="non-terminal residue" evidence="4">
    <location>
        <position position="1"/>
    </location>
</feature>
<comment type="caution">
    <text evidence="4">The sequence shown here is derived from an EMBL/GenBank/DDBJ whole genome shotgun (WGS) entry which is preliminary data.</text>
</comment>
<feature type="domain" description="C2H2-type" evidence="3">
    <location>
        <begin position="70"/>
        <end position="97"/>
    </location>
</feature>